<evidence type="ECO:0000313" key="3">
    <source>
        <dbReference type="Proteomes" id="UP000288805"/>
    </source>
</evidence>
<feature type="compositionally biased region" description="Polar residues" evidence="1">
    <location>
        <begin position="115"/>
        <end position="125"/>
    </location>
</feature>
<accession>A0A438GW56</accession>
<sequence length="135" mass="15265">MICSILLPRGGHRDEVSYLEAFIVDSILTGRWIHIGYLMMMHMISCVESMTRVLSYCRFLTRVLKDVGVNLSREKDFEPPLAMTWPDLDIPLAPQSEGIHVEATFSEPMMIESSYTVGPSSQPSFTEFPHAELPS</sequence>
<gene>
    <name evidence="2" type="ORF">CK203_056888</name>
</gene>
<organism evidence="2 3">
    <name type="scientific">Vitis vinifera</name>
    <name type="common">Grape</name>
    <dbReference type="NCBI Taxonomy" id="29760"/>
    <lineage>
        <taxon>Eukaryota</taxon>
        <taxon>Viridiplantae</taxon>
        <taxon>Streptophyta</taxon>
        <taxon>Embryophyta</taxon>
        <taxon>Tracheophyta</taxon>
        <taxon>Spermatophyta</taxon>
        <taxon>Magnoliopsida</taxon>
        <taxon>eudicotyledons</taxon>
        <taxon>Gunneridae</taxon>
        <taxon>Pentapetalae</taxon>
        <taxon>rosids</taxon>
        <taxon>Vitales</taxon>
        <taxon>Vitaceae</taxon>
        <taxon>Viteae</taxon>
        <taxon>Vitis</taxon>
    </lineage>
</organism>
<feature type="region of interest" description="Disordered" evidence="1">
    <location>
        <begin position="115"/>
        <end position="135"/>
    </location>
</feature>
<proteinExistence type="predicted"/>
<evidence type="ECO:0000313" key="2">
    <source>
        <dbReference type="EMBL" id="RVW76437.1"/>
    </source>
</evidence>
<name>A0A438GW56_VITVI</name>
<dbReference type="Proteomes" id="UP000288805">
    <property type="component" value="Unassembled WGS sequence"/>
</dbReference>
<dbReference type="AlphaFoldDB" id="A0A438GW56"/>
<evidence type="ECO:0000256" key="1">
    <source>
        <dbReference type="SAM" id="MobiDB-lite"/>
    </source>
</evidence>
<protein>
    <submittedName>
        <fullName evidence="2">Uncharacterized protein</fullName>
    </submittedName>
</protein>
<dbReference type="EMBL" id="QGNW01000329">
    <property type="protein sequence ID" value="RVW76437.1"/>
    <property type="molecule type" value="Genomic_DNA"/>
</dbReference>
<comment type="caution">
    <text evidence="2">The sequence shown here is derived from an EMBL/GenBank/DDBJ whole genome shotgun (WGS) entry which is preliminary data.</text>
</comment>
<reference evidence="2 3" key="1">
    <citation type="journal article" date="2018" name="PLoS Genet.">
        <title>Population sequencing reveals clonal diversity and ancestral inbreeding in the grapevine cultivar Chardonnay.</title>
        <authorList>
            <person name="Roach M.J."/>
            <person name="Johnson D.L."/>
            <person name="Bohlmann J."/>
            <person name="van Vuuren H.J."/>
            <person name="Jones S.J."/>
            <person name="Pretorius I.S."/>
            <person name="Schmidt S.A."/>
            <person name="Borneman A.R."/>
        </authorList>
    </citation>
    <scope>NUCLEOTIDE SEQUENCE [LARGE SCALE GENOMIC DNA]</scope>
    <source>
        <strain evidence="3">cv. Chardonnay</strain>
        <tissue evidence="2">Leaf</tissue>
    </source>
</reference>